<comment type="caution">
    <text evidence="2">The sequence shown here is derived from an EMBL/GenBank/DDBJ whole genome shotgun (WGS) entry which is preliminary data.</text>
</comment>
<dbReference type="PANTHER" id="PTHR42912">
    <property type="entry name" value="METHYLTRANSFERASE"/>
    <property type="match status" value="1"/>
</dbReference>
<dbReference type="InterPro" id="IPR041698">
    <property type="entry name" value="Methyltransf_25"/>
</dbReference>
<dbReference type="GO" id="GO:0032259">
    <property type="term" value="P:methylation"/>
    <property type="evidence" value="ECO:0007669"/>
    <property type="project" value="UniProtKB-KW"/>
</dbReference>
<dbReference type="CDD" id="cd02440">
    <property type="entry name" value="AdoMet_MTases"/>
    <property type="match status" value="1"/>
</dbReference>
<dbReference type="Proteomes" id="UP001148313">
    <property type="component" value="Unassembled WGS sequence"/>
</dbReference>
<dbReference type="Pfam" id="PF13649">
    <property type="entry name" value="Methyltransf_25"/>
    <property type="match status" value="1"/>
</dbReference>
<sequence>MNTERLGQSRLINLAALLGGKLMNSPLRHLLMPPRRTLEGAGIKPGQTVLEVGCGSGFFTLEAARMIGDEGLLIAMDPLSDFVANVADKAREAGLGNVEAIRRDALHTGLNDNSVDLALLFGVVPFPTLPLGKLLPEMHRVLRPEGVMAVWLFPTKAFVPGAIVRSGLFMPIGKKNGVYRYRPKA</sequence>
<evidence type="ECO:0000313" key="3">
    <source>
        <dbReference type="Proteomes" id="UP001148313"/>
    </source>
</evidence>
<dbReference type="SUPFAM" id="SSF53335">
    <property type="entry name" value="S-adenosyl-L-methionine-dependent methyltransferases"/>
    <property type="match status" value="1"/>
</dbReference>
<organism evidence="2 3">
    <name type="scientific">Hoeflea poritis</name>
    <dbReference type="NCBI Taxonomy" id="2993659"/>
    <lineage>
        <taxon>Bacteria</taxon>
        <taxon>Pseudomonadati</taxon>
        <taxon>Pseudomonadota</taxon>
        <taxon>Alphaproteobacteria</taxon>
        <taxon>Hyphomicrobiales</taxon>
        <taxon>Rhizobiaceae</taxon>
        <taxon>Hoeflea</taxon>
    </lineage>
</organism>
<evidence type="ECO:0000259" key="1">
    <source>
        <dbReference type="Pfam" id="PF13649"/>
    </source>
</evidence>
<dbReference type="InterPro" id="IPR050508">
    <property type="entry name" value="Methyltransf_Superfamily"/>
</dbReference>
<keyword evidence="2" id="KW-0808">Transferase</keyword>
<dbReference type="PANTHER" id="PTHR42912:SF93">
    <property type="entry name" value="N6-ADENOSINE-METHYLTRANSFERASE TMT1A"/>
    <property type="match status" value="1"/>
</dbReference>
<dbReference type="Gene3D" id="3.40.50.150">
    <property type="entry name" value="Vaccinia Virus protein VP39"/>
    <property type="match status" value="1"/>
</dbReference>
<evidence type="ECO:0000313" key="2">
    <source>
        <dbReference type="EMBL" id="MDA4848801.1"/>
    </source>
</evidence>
<gene>
    <name evidence="2" type="ORF">OOZ53_25850</name>
</gene>
<dbReference type="InterPro" id="IPR029063">
    <property type="entry name" value="SAM-dependent_MTases_sf"/>
</dbReference>
<dbReference type="EMBL" id="JAPJZH010000033">
    <property type="protein sequence ID" value="MDA4848801.1"/>
    <property type="molecule type" value="Genomic_DNA"/>
</dbReference>
<feature type="domain" description="Methyltransferase" evidence="1">
    <location>
        <begin position="49"/>
        <end position="146"/>
    </location>
</feature>
<dbReference type="GO" id="GO:0008168">
    <property type="term" value="F:methyltransferase activity"/>
    <property type="evidence" value="ECO:0007669"/>
    <property type="project" value="UniProtKB-KW"/>
</dbReference>
<keyword evidence="3" id="KW-1185">Reference proteome</keyword>
<accession>A0ABT4VVS6</accession>
<proteinExistence type="predicted"/>
<dbReference type="RefSeq" id="WP_271092681.1">
    <property type="nucleotide sequence ID" value="NZ_JAPJZH010000033.1"/>
</dbReference>
<protein>
    <submittedName>
        <fullName evidence="2">Class I SAM-dependent methyltransferase</fullName>
    </submittedName>
</protein>
<name>A0ABT4VVS6_9HYPH</name>
<reference evidence="2" key="1">
    <citation type="submission" date="2022-11" db="EMBL/GenBank/DDBJ databases">
        <title>Hoeflea poritis sp. nov., isolated from scleractinian coral Porites lutea.</title>
        <authorList>
            <person name="Zhang G."/>
            <person name="Wei Q."/>
            <person name="Cai L."/>
        </authorList>
    </citation>
    <scope>NUCLEOTIDE SEQUENCE</scope>
    <source>
        <strain evidence="2">E7-10</strain>
    </source>
</reference>
<keyword evidence="2" id="KW-0489">Methyltransferase</keyword>